<proteinExistence type="inferred from homology"/>
<keyword evidence="3" id="KW-0238">DNA-binding</keyword>
<evidence type="ECO:0000313" key="6">
    <source>
        <dbReference type="EMBL" id="AGH17517.1"/>
    </source>
</evidence>
<dbReference type="InterPro" id="IPR002104">
    <property type="entry name" value="Integrase_catalytic"/>
</dbReference>
<dbReference type="InterPro" id="IPR010998">
    <property type="entry name" value="Integrase_recombinase_N"/>
</dbReference>
<dbReference type="PROSITE" id="PS51898">
    <property type="entry name" value="TYR_RECOMBINASE"/>
    <property type="match status" value="1"/>
</dbReference>
<dbReference type="Proteomes" id="UP000011820">
    <property type="component" value="Chromosome"/>
</dbReference>
<organism evidence="6 7">
    <name type="scientific">Candidatus Liberibacter asiaticus str. gxpsy</name>
    <dbReference type="NCBI Taxonomy" id="1174529"/>
    <lineage>
        <taxon>Bacteria</taxon>
        <taxon>Pseudomonadati</taxon>
        <taxon>Pseudomonadota</taxon>
        <taxon>Alphaproteobacteria</taxon>
        <taxon>Hyphomicrobiales</taxon>
        <taxon>Rhizobiaceae</taxon>
        <taxon>Liberibacter</taxon>
    </lineage>
</organism>
<keyword evidence="4" id="KW-0233">DNA recombination</keyword>
<evidence type="ECO:0000259" key="5">
    <source>
        <dbReference type="PROSITE" id="PS51898"/>
    </source>
</evidence>
<keyword evidence="7" id="KW-1185">Reference proteome</keyword>
<dbReference type="EMBL" id="CP004005">
    <property type="protein sequence ID" value="AGH17517.1"/>
    <property type="molecule type" value="Genomic_DNA"/>
</dbReference>
<sequence>MTPSLRLPPFVTKERTRHGKIIYYFRKGHGRRIRLPYPHESTFIPAYMSALTGSTPKREYINSPRKKPTTLKWLISEYRKSAHWGSLAVNSRISFESYFDQIIRKSGDFDYRKITTKHIRSGVESRKHTPSSAIQFLTSMRVLFKWAVRQEYVAINPCLSVERPKRKTEGIRPWTKEDMQQFKSFWSEGSQPRLAFEFLLYSGLRCSDSCRAGVQHLQNNIFSIKTQKTGTIITVELPDGFMKLLAMTPIGKETFFINNDKQKMNATQFSIWFKAKATKAGVNKSAHGVRKFSATISADAGATAHELMATYGWKTVDQAETYTKGADRIRLGIKNSRRISSVVDSDDP</sequence>
<comment type="similarity">
    <text evidence="1">Belongs to the 'phage' integrase family.</text>
</comment>
<evidence type="ECO:0000256" key="4">
    <source>
        <dbReference type="ARBA" id="ARBA00023172"/>
    </source>
</evidence>
<accession>A0ABM5NHH2</accession>
<dbReference type="SUPFAM" id="SSF56349">
    <property type="entry name" value="DNA breaking-rejoining enzymes"/>
    <property type="match status" value="1"/>
</dbReference>
<evidence type="ECO:0000256" key="3">
    <source>
        <dbReference type="ARBA" id="ARBA00023125"/>
    </source>
</evidence>
<evidence type="ECO:0000313" key="7">
    <source>
        <dbReference type="Proteomes" id="UP000011820"/>
    </source>
</evidence>
<name>A0ABM5NHH2_LIBAS</name>
<evidence type="ECO:0000256" key="2">
    <source>
        <dbReference type="ARBA" id="ARBA00022908"/>
    </source>
</evidence>
<dbReference type="InterPro" id="IPR050090">
    <property type="entry name" value="Tyrosine_recombinase_XerCD"/>
</dbReference>
<dbReference type="InterPro" id="IPR013762">
    <property type="entry name" value="Integrase-like_cat_sf"/>
</dbReference>
<dbReference type="PANTHER" id="PTHR30349:SF41">
    <property type="entry name" value="INTEGRASE_RECOMBINASE PROTEIN MJ0367-RELATED"/>
    <property type="match status" value="1"/>
</dbReference>
<dbReference type="GeneID" id="93076378"/>
<protein>
    <submittedName>
        <fullName evidence="6">Phage-related integrase/recombinase</fullName>
    </submittedName>
</protein>
<keyword evidence="2" id="KW-0229">DNA integration</keyword>
<evidence type="ECO:0000256" key="1">
    <source>
        <dbReference type="ARBA" id="ARBA00008857"/>
    </source>
</evidence>
<dbReference type="PANTHER" id="PTHR30349">
    <property type="entry name" value="PHAGE INTEGRASE-RELATED"/>
    <property type="match status" value="1"/>
</dbReference>
<feature type="domain" description="Tyr recombinase" evidence="5">
    <location>
        <begin position="169"/>
        <end position="336"/>
    </location>
</feature>
<gene>
    <name evidence="6" type="ORF">WSI_05800</name>
</gene>
<dbReference type="Gene3D" id="1.10.150.130">
    <property type="match status" value="1"/>
</dbReference>
<dbReference type="Gene3D" id="1.10.443.10">
    <property type="entry name" value="Intergrase catalytic core"/>
    <property type="match status" value="1"/>
</dbReference>
<dbReference type="Pfam" id="PF00589">
    <property type="entry name" value="Phage_integrase"/>
    <property type="match status" value="1"/>
</dbReference>
<dbReference type="InterPro" id="IPR011010">
    <property type="entry name" value="DNA_brk_join_enz"/>
</dbReference>
<dbReference type="RefSeq" id="WP_012778354.1">
    <property type="nucleotide sequence ID" value="NC_020549.1"/>
</dbReference>
<reference evidence="6 7" key="1">
    <citation type="journal article" date="2013" name="Genome Announc.">
        <title>Complete Genome Sequence of a Chinese Strain of 'Candidatus Liberibacter asiaticus'.</title>
        <authorList>
            <person name="Lin H."/>
            <person name="Han C.S."/>
            <person name="Liu B."/>
            <person name="Lou B."/>
            <person name="Bai X."/>
            <person name="Deng C."/>
            <person name="Civerolo E.L."/>
            <person name="Gupta G."/>
        </authorList>
    </citation>
    <scope>NUCLEOTIDE SEQUENCE [LARGE SCALE GENOMIC DNA]</scope>
    <source>
        <strain evidence="7">gxpsy</strain>
    </source>
</reference>